<dbReference type="KEGG" id="lrs:PX52LOC_07812"/>
<organism evidence="2 3">
    <name type="scientific">Limnoglobus roseus</name>
    <dbReference type="NCBI Taxonomy" id="2598579"/>
    <lineage>
        <taxon>Bacteria</taxon>
        <taxon>Pseudomonadati</taxon>
        <taxon>Planctomycetota</taxon>
        <taxon>Planctomycetia</taxon>
        <taxon>Gemmatales</taxon>
        <taxon>Gemmataceae</taxon>
        <taxon>Limnoglobus</taxon>
    </lineage>
</organism>
<dbReference type="RefSeq" id="WP_178132602.1">
    <property type="nucleotide sequence ID" value="NZ_CP042425.1"/>
</dbReference>
<proteinExistence type="predicted"/>
<name>A0A5C1ARJ3_9BACT</name>
<reference evidence="3" key="1">
    <citation type="submission" date="2019-08" db="EMBL/GenBank/DDBJ databases">
        <title>Limnoglobus roseus gen. nov., sp. nov., a novel freshwater planctomycete with a giant genome from the family Gemmataceae.</title>
        <authorList>
            <person name="Kulichevskaya I.S."/>
            <person name="Naumoff D.G."/>
            <person name="Miroshnikov K."/>
            <person name="Ivanova A."/>
            <person name="Philippov D.A."/>
            <person name="Hakobyan A."/>
            <person name="Rijpstra I.C."/>
            <person name="Sinninghe Damste J.S."/>
            <person name="Liesack W."/>
            <person name="Dedysh S.N."/>
        </authorList>
    </citation>
    <scope>NUCLEOTIDE SEQUENCE [LARGE SCALE GENOMIC DNA]</scope>
    <source>
        <strain evidence="3">PX52</strain>
    </source>
</reference>
<evidence type="ECO:0000256" key="1">
    <source>
        <dbReference type="SAM" id="SignalP"/>
    </source>
</evidence>
<evidence type="ECO:0000313" key="2">
    <source>
        <dbReference type="EMBL" id="QEL20703.1"/>
    </source>
</evidence>
<keyword evidence="3" id="KW-1185">Reference proteome</keyword>
<feature type="signal peptide" evidence="1">
    <location>
        <begin position="1"/>
        <end position="20"/>
    </location>
</feature>
<dbReference type="Proteomes" id="UP000324974">
    <property type="component" value="Chromosome"/>
</dbReference>
<feature type="chain" id="PRO_5022721841" evidence="1">
    <location>
        <begin position="21"/>
        <end position="131"/>
    </location>
</feature>
<keyword evidence="1" id="KW-0732">Signal</keyword>
<protein>
    <submittedName>
        <fullName evidence="2">Uncharacterized protein</fullName>
    </submittedName>
</protein>
<accession>A0A5C1ARJ3</accession>
<gene>
    <name evidence="2" type="ORF">PX52LOC_07812</name>
</gene>
<dbReference type="EMBL" id="CP042425">
    <property type="protein sequence ID" value="QEL20703.1"/>
    <property type="molecule type" value="Genomic_DNA"/>
</dbReference>
<sequence>MIRSLLCCAAVVGATSALRAGELDGDRPAPTAATQAAVPPAAATELDGESPTAAHRYGGWGYGGGYRGGFGSYYGGYRGGWGYGGYRSYYGGYGGGWGYRSGWGGYGVYSSFYQPSFFGYSTYGYYGGNCW</sequence>
<dbReference type="AlphaFoldDB" id="A0A5C1ARJ3"/>
<evidence type="ECO:0000313" key="3">
    <source>
        <dbReference type="Proteomes" id="UP000324974"/>
    </source>
</evidence>